<name>A0A1H6DWS3_9GAMM</name>
<dbReference type="EMBL" id="FNVQ01000015">
    <property type="protein sequence ID" value="SEG89649.1"/>
    <property type="molecule type" value="Genomic_DNA"/>
</dbReference>
<dbReference type="Proteomes" id="UP000236745">
    <property type="component" value="Unassembled WGS sequence"/>
</dbReference>
<evidence type="ECO:0000313" key="1">
    <source>
        <dbReference type="EMBL" id="SEG89649.1"/>
    </source>
</evidence>
<protein>
    <submittedName>
        <fullName evidence="1">Uncharacterized protein</fullName>
    </submittedName>
</protein>
<accession>A0A1H6DWS3</accession>
<sequence length="88" mass="9682">MVTDNLKKGSAATQKYAVMAAEDAVNLIPSLSSLEAKQEQLDRIRVYLDFGRLPECDFTPDTMKALENAESKAIELMCEGGTTEHTDD</sequence>
<reference evidence="1 2" key="1">
    <citation type="submission" date="2016-10" db="EMBL/GenBank/DDBJ databases">
        <authorList>
            <person name="de Groot N.N."/>
        </authorList>
    </citation>
    <scope>NUCLEOTIDE SEQUENCE [LARGE SCALE GENOMIC DNA]</scope>
    <source>
        <strain evidence="1 2">DSM 22012</strain>
    </source>
</reference>
<organism evidence="1 2">
    <name type="scientific">Marinobacterium lutimaris</name>
    <dbReference type="NCBI Taxonomy" id="568106"/>
    <lineage>
        <taxon>Bacteria</taxon>
        <taxon>Pseudomonadati</taxon>
        <taxon>Pseudomonadota</taxon>
        <taxon>Gammaproteobacteria</taxon>
        <taxon>Oceanospirillales</taxon>
        <taxon>Oceanospirillaceae</taxon>
        <taxon>Marinobacterium</taxon>
    </lineage>
</organism>
<dbReference type="RefSeq" id="WP_104006030.1">
    <property type="nucleotide sequence ID" value="NZ_FNVQ01000015.1"/>
</dbReference>
<proteinExistence type="predicted"/>
<evidence type="ECO:0000313" key="2">
    <source>
        <dbReference type="Proteomes" id="UP000236745"/>
    </source>
</evidence>
<dbReference type="AlphaFoldDB" id="A0A1H6DWS3"/>
<gene>
    <name evidence="1" type="ORF">SAMN05444390_1152</name>
</gene>
<keyword evidence="2" id="KW-1185">Reference proteome</keyword>